<dbReference type="GO" id="GO:0009002">
    <property type="term" value="F:serine-type D-Ala-D-Ala carboxypeptidase activity"/>
    <property type="evidence" value="ECO:0007669"/>
    <property type="project" value="UniProtKB-EC"/>
</dbReference>
<evidence type="ECO:0000256" key="13">
    <source>
        <dbReference type="ARBA" id="ARBA00022679"/>
    </source>
</evidence>
<dbReference type="GO" id="GO:0006508">
    <property type="term" value="P:proteolysis"/>
    <property type="evidence" value="ECO:0007669"/>
    <property type="project" value="UniProtKB-KW"/>
</dbReference>
<keyword evidence="13" id="KW-0808">Transferase</keyword>
<dbReference type="GO" id="GO:0008955">
    <property type="term" value="F:peptidoglycan glycosyltransferase activity"/>
    <property type="evidence" value="ECO:0007669"/>
    <property type="project" value="UniProtKB-EC"/>
</dbReference>
<dbReference type="AlphaFoldDB" id="A0A1Y5EE35"/>
<sequence>MLSIKNLLKVSLILLIIVSIAVYSLYLSMRSELPSVESLKDLHWQTPLQVYSQDGLLISQFGEKKRTPLTLEQVPQQLIDALLATEDDRFYLHFGVDPIGMGRAVLGKLMGRDKGGASTITMQVARNFFLTREVTYTRKIREIFLSFHIENLLSKDEILMLYINKIELGHRAFGFGAAAQVYYGKEIHELNLAQIAVLAGLPKAPSTLNPIRSPKRAKARRSVVLQRMLVSGYISDLQYQTAKNSPITGKKHGAEIELNAPYVAEMAHNEVLKRYGKAKAYTEGYKVFTTVTAKLQTAAEQALVNNLLNYDQRHGYRGPLSSLISQPIPTKETYSTTERVPLSQEELTKALSDATYYQMLIPAIVIAVEEKSVSIQLRNKEIATITWQGLAWARPYINDQKQGRPPKTAKDILKYGDVILVSKMTDNNYRLGQLPTASAAIVSLSPNDGAIKAAVGGFSFKQSQFNRVTQAKRQVGSNIKPFIYSAALEHGFTLASLVNDAPINQWDKSSGVVWRPRNSPETYVGLLRVRLALAQSKNVIAVRLLKSIGVTNTIKHLTAFGFNAADLPRNETLALGSASLTPLEVATGFAAFANGGFLVEPYLIERIENSEGEVIYQSNPAIACDSCIQADTLDDTGQEIDLLNSSTGISLEDALLSETPLNNPAVDIKQATRIISPQNAFLITQALNSAIWGADWSAKHGWQGTGWRARTLKRRDIAGKTGTTNEAKDAWFSGFSRNIVTTSWIGFDDPRHILGQSVYNNNLGKNQTTGKEFGAKSAQPAWIDFMRIALAEAKPEAFQPPIDIVSVRIDKTTGKLTTKTDKSSQFEYFRLGKVPTEYVTEDSSSEILSGGQQKEEEEELF</sequence>
<evidence type="ECO:0000256" key="8">
    <source>
        <dbReference type="ARBA" id="ARBA00022475"/>
    </source>
</evidence>
<evidence type="ECO:0000256" key="21">
    <source>
        <dbReference type="ARBA" id="ARBA00023251"/>
    </source>
</evidence>
<keyword evidence="21" id="KW-0046">Antibiotic resistance</keyword>
<evidence type="ECO:0000256" key="3">
    <source>
        <dbReference type="ARBA" id="ARBA00004752"/>
    </source>
</evidence>
<dbReference type="SUPFAM" id="SSF53955">
    <property type="entry name" value="Lysozyme-like"/>
    <property type="match status" value="1"/>
</dbReference>
<keyword evidence="11" id="KW-0645">Protease</keyword>
<evidence type="ECO:0000256" key="23">
    <source>
        <dbReference type="ARBA" id="ARBA00023316"/>
    </source>
</evidence>
<evidence type="ECO:0000256" key="22">
    <source>
        <dbReference type="ARBA" id="ARBA00023268"/>
    </source>
</evidence>
<dbReference type="GO" id="GO:0008658">
    <property type="term" value="F:penicillin binding"/>
    <property type="evidence" value="ECO:0007669"/>
    <property type="project" value="InterPro"/>
</dbReference>
<dbReference type="Gene3D" id="3.40.710.10">
    <property type="entry name" value="DD-peptidase/beta-lactamase superfamily"/>
    <property type="match status" value="2"/>
</dbReference>
<evidence type="ECO:0000256" key="10">
    <source>
        <dbReference type="ARBA" id="ARBA00022645"/>
    </source>
</evidence>
<dbReference type="UniPathway" id="UPA00219"/>
<evidence type="ECO:0000313" key="34">
    <source>
        <dbReference type="Proteomes" id="UP000243053"/>
    </source>
</evidence>
<evidence type="ECO:0000256" key="12">
    <source>
        <dbReference type="ARBA" id="ARBA00022676"/>
    </source>
</evidence>
<feature type="domain" description="Penicillin-binding protein transpeptidase" evidence="30">
    <location>
        <begin position="440"/>
        <end position="736"/>
    </location>
</feature>
<dbReference type="EC" id="3.4.16.4" evidence="6"/>
<evidence type="ECO:0000256" key="14">
    <source>
        <dbReference type="ARBA" id="ARBA00022692"/>
    </source>
</evidence>
<comment type="catalytic activity">
    <reaction evidence="24">
        <text>Preferential cleavage: (Ac)2-L-Lys-D-Ala-|-D-Ala. Also transpeptidation of peptidyl-alanyl moieties that are N-acyl substituents of D-alanine.</text>
        <dbReference type="EC" id="3.4.16.4"/>
    </reaction>
</comment>
<dbReference type="NCBIfam" id="TIGR02074">
    <property type="entry name" value="PBP_1a_fam"/>
    <property type="match status" value="1"/>
</dbReference>
<evidence type="ECO:0000259" key="32">
    <source>
        <dbReference type="Pfam" id="PF17092"/>
    </source>
</evidence>
<accession>A0A1Y5EE35</accession>
<keyword evidence="23" id="KW-0961">Cell wall biogenesis/degradation</keyword>
<gene>
    <name evidence="33" type="ORF">A9Q75_10325</name>
</gene>
<dbReference type="PANTHER" id="PTHR32282:SF27">
    <property type="entry name" value="PENICILLIN-BINDING PROTEIN 1A"/>
    <property type="match status" value="1"/>
</dbReference>
<keyword evidence="22" id="KW-0511">Multifunctional enzyme</keyword>
<evidence type="ECO:0000256" key="7">
    <source>
        <dbReference type="ARBA" id="ARBA00018638"/>
    </source>
</evidence>
<evidence type="ECO:0000259" key="31">
    <source>
        <dbReference type="Pfam" id="PF00912"/>
    </source>
</evidence>
<reference evidence="34" key="1">
    <citation type="journal article" date="2017" name="Proc. Natl. Acad. Sci. U.S.A.">
        <title>Simulation of Deepwater Horizon oil plume reveals substrate specialization within a complex community of hydrocarbon degraders.</title>
        <authorList>
            <person name="Hu P."/>
            <person name="Dubinsky E.A."/>
            <person name="Probst A.J."/>
            <person name="Wang J."/>
            <person name="Sieber C.M.K."/>
            <person name="Tom L.M."/>
            <person name="Gardinali P."/>
            <person name="Banfield J.F."/>
            <person name="Atlas R.M."/>
            <person name="Andersen G.L."/>
        </authorList>
    </citation>
    <scope>NUCLEOTIDE SEQUENCE [LARGE SCALE GENOMIC DNA]</scope>
</reference>
<dbReference type="GO" id="GO:0071555">
    <property type="term" value="P:cell wall organization"/>
    <property type="evidence" value="ECO:0007669"/>
    <property type="project" value="UniProtKB-KW"/>
</dbReference>
<keyword evidence="19 29" id="KW-1133">Transmembrane helix</keyword>
<evidence type="ECO:0000256" key="27">
    <source>
        <dbReference type="ARBA" id="ARBA00060592"/>
    </source>
</evidence>
<evidence type="ECO:0000256" key="20">
    <source>
        <dbReference type="ARBA" id="ARBA00023136"/>
    </source>
</evidence>
<dbReference type="InterPro" id="IPR023346">
    <property type="entry name" value="Lysozyme-like_dom_sf"/>
</dbReference>
<keyword evidence="14 29" id="KW-0812">Transmembrane</keyword>
<dbReference type="GO" id="GO:0046677">
    <property type="term" value="P:response to antibiotic"/>
    <property type="evidence" value="ECO:0007669"/>
    <property type="project" value="UniProtKB-KW"/>
</dbReference>
<dbReference type="EC" id="2.4.99.28" evidence="25"/>
<evidence type="ECO:0000256" key="25">
    <source>
        <dbReference type="ARBA" id="ARBA00044770"/>
    </source>
</evidence>
<evidence type="ECO:0000256" key="9">
    <source>
        <dbReference type="ARBA" id="ARBA00022519"/>
    </source>
</evidence>
<dbReference type="InterPro" id="IPR031376">
    <property type="entry name" value="PCB_OB"/>
</dbReference>
<evidence type="ECO:0000256" key="2">
    <source>
        <dbReference type="ARBA" id="ARBA00004249"/>
    </source>
</evidence>
<dbReference type="Pfam" id="PF17092">
    <property type="entry name" value="PCB_OB"/>
    <property type="match status" value="1"/>
</dbReference>
<keyword evidence="18" id="KW-0573">Peptidoglycan synthesis</keyword>
<evidence type="ECO:0000256" key="1">
    <source>
        <dbReference type="ARBA" id="ARBA00002624"/>
    </source>
</evidence>
<dbReference type="PANTHER" id="PTHR32282">
    <property type="entry name" value="BINDING PROTEIN TRANSPEPTIDASE, PUTATIVE-RELATED"/>
    <property type="match status" value="1"/>
</dbReference>
<keyword evidence="15" id="KW-0378">Hydrolase</keyword>
<dbReference type="Proteomes" id="UP000243053">
    <property type="component" value="Unassembled WGS sequence"/>
</dbReference>
<comment type="pathway">
    <text evidence="3">Cell wall biogenesis; peptidoglycan biosynthesis.</text>
</comment>
<comment type="subcellular location">
    <subcellularLocation>
        <location evidence="2">Cell inner membrane</location>
        <topology evidence="2">Single-pass type II membrane protein</topology>
    </subcellularLocation>
</comment>
<keyword evidence="12" id="KW-0328">Glycosyltransferase</keyword>
<evidence type="ECO:0000259" key="30">
    <source>
        <dbReference type="Pfam" id="PF00905"/>
    </source>
</evidence>
<feature type="domain" description="Penicillin-binding protein OB-like" evidence="32">
    <location>
        <begin position="339"/>
        <end position="436"/>
    </location>
</feature>
<keyword evidence="10" id="KW-0121">Carboxypeptidase</keyword>
<protein>
    <recommendedName>
        <fullName evidence="7">Penicillin-binding protein 1A</fullName>
        <ecNumber evidence="25">2.4.99.28</ecNumber>
        <ecNumber evidence="6">3.4.16.4</ecNumber>
    </recommendedName>
</protein>
<dbReference type="InterPro" id="IPR001460">
    <property type="entry name" value="PCN-bd_Tpept"/>
</dbReference>
<evidence type="ECO:0000256" key="18">
    <source>
        <dbReference type="ARBA" id="ARBA00022984"/>
    </source>
</evidence>
<evidence type="ECO:0000256" key="19">
    <source>
        <dbReference type="ARBA" id="ARBA00022989"/>
    </source>
</evidence>
<dbReference type="FunFam" id="1.10.3810.10:FF:000003">
    <property type="entry name" value="Penicillin-binding protein 1a"/>
    <property type="match status" value="1"/>
</dbReference>
<keyword evidence="8" id="KW-1003">Cell membrane</keyword>
<feature type="transmembrane region" description="Helical" evidence="29">
    <location>
        <begin position="7"/>
        <end position="26"/>
    </location>
</feature>
<comment type="similarity">
    <text evidence="5">In the N-terminal section; belongs to the glycosyltransferase 51 family.</text>
</comment>
<comment type="catalytic activity">
    <reaction evidence="26">
        <text>[GlcNAc-(1-&gt;4)-Mur2Ac(oyl-L-Ala-gamma-D-Glu-L-Lys-D-Ala-D-Ala)](n)-di-trans,octa-cis-undecaprenyl diphosphate + beta-D-GlcNAc-(1-&gt;4)-Mur2Ac(oyl-L-Ala-gamma-D-Glu-L-Lys-D-Ala-D-Ala)-di-trans,octa-cis-undecaprenyl diphosphate = [GlcNAc-(1-&gt;4)-Mur2Ac(oyl-L-Ala-gamma-D-Glu-L-Lys-D-Ala-D-Ala)](n+1)-di-trans,octa-cis-undecaprenyl diphosphate + di-trans,octa-cis-undecaprenyl diphosphate + H(+)</text>
        <dbReference type="Rhea" id="RHEA:23708"/>
        <dbReference type="Rhea" id="RHEA-COMP:9602"/>
        <dbReference type="Rhea" id="RHEA-COMP:9603"/>
        <dbReference type="ChEBI" id="CHEBI:15378"/>
        <dbReference type="ChEBI" id="CHEBI:58405"/>
        <dbReference type="ChEBI" id="CHEBI:60033"/>
        <dbReference type="ChEBI" id="CHEBI:78435"/>
        <dbReference type="EC" id="2.4.99.28"/>
    </reaction>
</comment>
<dbReference type="GO" id="GO:0009252">
    <property type="term" value="P:peptidoglycan biosynthetic process"/>
    <property type="evidence" value="ECO:0007669"/>
    <property type="project" value="UniProtKB-UniPathway"/>
</dbReference>
<evidence type="ECO:0000256" key="29">
    <source>
        <dbReference type="SAM" id="Phobius"/>
    </source>
</evidence>
<comment type="function">
    <text evidence="1">Cell wall formation. Synthesis of cross-linked peptidoglycan from the lipid intermediates. The enzyme has a penicillin-insensitive transglycosylase N-terminal domain (formation of linear glycan strands) and a penicillin-sensitive transpeptidase C-terminal domain (cross-linking of the peptide subunits).</text>
</comment>
<dbReference type="SUPFAM" id="SSF56601">
    <property type="entry name" value="beta-lactamase/transpeptidase-like"/>
    <property type="match status" value="1"/>
</dbReference>
<keyword evidence="16" id="KW-0133">Cell shape</keyword>
<evidence type="ECO:0000313" key="33">
    <source>
        <dbReference type="EMBL" id="OUR80610.1"/>
    </source>
</evidence>
<keyword evidence="20 29" id="KW-0472">Membrane</keyword>
<dbReference type="Pfam" id="PF00912">
    <property type="entry name" value="Transgly"/>
    <property type="match status" value="1"/>
</dbReference>
<dbReference type="Gene3D" id="1.10.3810.10">
    <property type="entry name" value="Biosynthetic peptidoglycan transglycosylase-like"/>
    <property type="match status" value="1"/>
</dbReference>
<evidence type="ECO:0000256" key="28">
    <source>
        <dbReference type="SAM" id="MobiDB-lite"/>
    </source>
</evidence>
<dbReference type="InterPro" id="IPR036950">
    <property type="entry name" value="PBP_transglycosylase"/>
</dbReference>
<evidence type="ECO:0000256" key="16">
    <source>
        <dbReference type="ARBA" id="ARBA00022960"/>
    </source>
</evidence>
<feature type="domain" description="Glycosyl transferase family 51" evidence="31">
    <location>
        <begin position="56"/>
        <end position="228"/>
    </location>
</feature>
<dbReference type="GO" id="GO:0008360">
    <property type="term" value="P:regulation of cell shape"/>
    <property type="evidence" value="ECO:0007669"/>
    <property type="project" value="UniProtKB-KW"/>
</dbReference>
<evidence type="ECO:0000256" key="11">
    <source>
        <dbReference type="ARBA" id="ARBA00022670"/>
    </source>
</evidence>
<dbReference type="InterPro" id="IPR050396">
    <property type="entry name" value="Glycosyltr_51/Transpeptidase"/>
</dbReference>
<dbReference type="InterPro" id="IPR001264">
    <property type="entry name" value="Glyco_trans_51"/>
</dbReference>
<evidence type="ECO:0000256" key="6">
    <source>
        <dbReference type="ARBA" id="ARBA00012448"/>
    </source>
</evidence>
<organism evidence="33 34">
    <name type="scientific">Colwellia psychrerythraea</name>
    <name type="common">Vibrio psychroerythus</name>
    <dbReference type="NCBI Taxonomy" id="28229"/>
    <lineage>
        <taxon>Bacteria</taxon>
        <taxon>Pseudomonadati</taxon>
        <taxon>Pseudomonadota</taxon>
        <taxon>Gammaproteobacteria</taxon>
        <taxon>Alteromonadales</taxon>
        <taxon>Colwelliaceae</taxon>
        <taxon>Colwellia</taxon>
    </lineage>
</organism>
<evidence type="ECO:0000256" key="15">
    <source>
        <dbReference type="ARBA" id="ARBA00022801"/>
    </source>
</evidence>
<evidence type="ECO:0000256" key="26">
    <source>
        <dbReference type="ARBA" id="ARBA00049902"/>
    </source>
</evidence>
<dbReference type="InterPro" id="IPR012338">
    <property type="entry name" value="Beta-lactam/transpept-like"/>
</dbReference>
<feature type="region of interest" description="Disordered" evidence="28">
    <location>
        <begin position="842"/>
        <end position="861"/>
    </location>
</feature>
<evidence type="ECO:0000256" key="17">
    <source>
        <dbReference type="ARBA" id="ARBA00022968"/>
    </source>
</evidence>
<dbReference type="GO" id="GO:0030288">
    <property type="term" value="C:outer membrane-bounded periplasmic space"/>
    <property type="evidence" value="ECO:0007669"/>
    <property type="project" value="TreeGrafter"/>
</dbReference>
<evidence type="ECO:0000256" key="24">
    <source>
        <dbReference type="ARBA" id="ARBA00034000"/>
    </source>
</evidence>
<dbReference type="EMBL" id="MAAF01000060">
    <property type="protein sequence ID" value="OUR80610.1"/>
    <property type="molecule type" value="Genomic_DNA"/>
</dbReference>
<comment type="pathway">
    <text evidence="27">Glycan biosynthesis.</text>
</comment>
<proteinExistence type="inferred from homology"/>
<keyword evidence="9" id="KW-0997">Cell inner membrane</keyword>
<evidence type="ECO:0000256" key="5">
    <source>
        <dbReference type="ARBA" id="ARBA00007739"/>
    </source>
</evidence>
<dbReference type="Pfam" id="PF00905">
    <property type="entry name" value="Transpeptidase"/>
    <property type="match status" value="1"/>
</dbReference>
<evidence type="ECO:0000256" key="4">
    <source>
        <dbReference type="ARBA" id="ARBA00007090"/>
    </source>
</evidence>
<comment type="similarity">
    <text evidence="4">In the C-terminal section; belongs to the transpeptidase family.</text>
</comment>
<keyword evidence="17" id="KW-0735">Signal-anchor</keyword>
<comment type="caution">
    <text evidence="33">The sequence shown here is derived from an EMBL/GenBank/DDBJ whole genome shotgun (WGS) entry which is preliminary data.</text>
</comment>
<name>A0A1Y5EE35_COLPS</name>
<dbReference type="GO" id="GO:0005886">
    <property type="term" value="C:plasma membrane"/>
    <property type="evidence" value="ECO:0007669"/>
    <property type="project" value="UniProtKB-SubCell"/>
</dbReference>